<sequence length="383" mass="43024">MSFFFSACQKTPDIDPAVAGLIFQAETAFRNGYYNAALAITDSALVNSPRASDIHFLRGRVFTKLARLNEAEVAYRTVLSLNPNYQGAWFNMGTNSIRQDDLPAAIANYKSEMLLYPSARTMVQIGRAYADLGKIDSAAFAYEDAIKTDSKNAAAYMRLGHLYKDRGDIAKAIEYATIGLDLDPENLDYKYIIGSLLLLNEEPKASLPFFQAVTSKRPWHYWAHHNLGQALYRIGNEAQGQHYMDMAKELQKGIQEVENWRNLAKMNPDQLMLWVNLGNSLKNMGRIQEAKDAFLVALSISPMSFALQNNIANLCLMDGDTVQAINRYKTILSFDSTLVDIWLNLGVVHASSGRKNDARQAWIKGLEYDSDNTTLKKYLETLN</sequence>
<name>A0A381QRZ7_9ZZZZ</name>
<dbReference type="PROSITE" id="PS50293">
    <property type="entry name" value="TPR_REGION"/>
    <property type="match status" value="1"/>
</dbReference>
<dbReference type="SMART" id="SM00028">
    <property type="entry name" value="TPR"/>
    <property type="match status" value="7"/>
</dbReference>
<dbReference type="PANTHER" id="PTHR44943:SF8">
    <property type="entry name" value="TPR REPEAT-CONTAINING PROTEIN MJ0263"/>
    <property type="match status" value="1"/>
</dbReference>
<dbReference type="Gene3D" id="1.25.40.10">
    <property type="entry name" value="Tetratricopeptide repeat domain"/>
    <property type="match status" value="4"/>
</dbReference>
<dbReference type="InterPro" id="IPR019734">
    <property type="entry name" value="TPR_rpt"/>
</dbReference>
<dbReference type="PROSITE" id="PS50005">
    <property type="entry name" value="TPR"/>
    <property type="match status" value="5"/>
</dbReference>
<dbReference type="EMBL" id="UINC01001435">
    <property type="protein sequence ID" value="SUZ80627.1"/>
    <property type="molecule type" value="Genomic_DNA"/>
</dbReference>
<dbReference type="SUPFAM" id="SSF48452">
    <property type="entry name" value="TPR-like"/>
    <property type="match status" value="2"/>
</dbReference>
<protein>
    <submittedName>
        <fullName evidence="3">Uncharacterized protein</fullName>
    </submittedName>
</protein>
<dbReference type="InterPro" id="IPR011990">
    <property type="entry name" value="TPR-like_helical_dom_sf"/>
</dbReference>
<evidence type="ECO:0000256" key="2">
    <source>
        <dbReference type="ARBA" id="ARBA00022803"/>
    </source>
</evidence>
<dbReference type="PANTHER" id="PTHR44943">
    <property type="entry name" value="CELLULOSE SYNTHASE OPERON PROTEIN C"/>
    <property type="match status" value="1"/>
</dbReference>
<evidence type="ECO:0000313" key="3">
    <source>
        <dbReference type="EMBL" id="SUZ80627.1"/>
    </source>
</evidence>
<dbReference type="Pfam" id="PF13181">
    <property type="entry name" value="TPR_8"/>
    <property type="match status" value="2"/>
</dbReference>
<evidence type="ECO:0000256" key="1">
    <source>
        <dbReference type="ARBA" id="ARBA00022737"/>
    </source>
</evidence>
<reference evidence="3" key="1">
    <citation type="submission" date="2018-05" db="EMBL/GenBank/DDBJ databases">
        <authorList>
            <person name="Lanie J.A."/>
            <person name="Ng W.-L."/>
            <person name="Kazmierczak K.M."/>
            <person name="Andrzejewski T.M."/>
            <person name="Davidsen T.M."/>
            <person name="Wayne K.J."/>
            <person name="Tettelin H."/>
            <person name="Glass J.I."/>
            <person name="Rusch D."/>
            <person name="Podicherti R."/>
            <person name="Tsui H.-C.T."/>
            <person name="Winkler M.E."/>
        </authorList>
    </citation>
    <scope>NUCLEOTIDE SEQUENCE</scope>
</reference>
<dbReference type="Pfam" id="PF13414">
    <property type="entry name" value="TPR_11"/>
    <property type="match status" value="1"/>
</dbReference>
<keyword evidence="1" id="KW-0677">Repeat</keyword>
<dbReference type="InterPro" id="IPR051685">
    <property type="entry name" value="Ycf3/AcsC/BcsC/TPR_MFPF"/>
</dbReference>
<accession>A0A381QRZ7</accession>
<proteinExistence type="predicted"/>
<keyword evidence="2" id="KW-0802">TPR repeat</keyword>
<gene>
    <name evidence="3" type="ORF">METZ01_LOCUS33481</name>
</gene>
<dbReference type="AlphaFoldDB" id="A0A381QRZ7"/>
<organism evidence="3">
    <name type="scientific">marine metagenome</name>
    <dbReference type="NCBI Taxonomy" id="408172"/>
    <lineage>
        <taxon>unclassified sequences</taxon>
        <taxon>metagenomes</taxon>
        <taxon>ecological metagenomes</taxon>
    </lineage>
</organism>